<dbReference type="GO" id="GO:0005525">
    <property type="term" value="F:GTP binding"/>
    <property type="evidence" value="ECO:0007669"/>
    <property type="project" value="UniProtKB-KW"/>
</dbReference>
<dbReference type="Gene3D" id="2.40.30.10">
    <property type="entry name" value="Translation factors"/>
    <property type="match status" value="1"/>
</dbReference>
<dbReference type="InterPro" id="IPR005517">
    <property type="entry name" value="Transl_elong_EFG/EF2_IV"/>
</dbReference>
<name>A0A4Z0D3M7_9FIRM</name>
<dbReference type="PRINTS" id="PR00315">
    <property type="entry name" value="ELONGATNFCT"/>
</dbReference>
<dbReference type="Gene3D" id="3.40.50.300">
    <property type="entry name" value="P-loop containing nucleotide triphosphate hydrolases"/>
    <property type="match status" value="1"/>
</dbReference>
<accession>A0A4Z0D3M7</accession>
<keyword evidence="3" id="KW-0342">GTP-binding</keyword>
<dbReference type="InterPro" id="IPR000795">
    <property type="entry name" value="T_Tr_GTP-bd_dom"/>
</dbReference>
<dbReference type="PANTHER" id="PTHR43261:SF1">
    <property type="entry name" value="RIBOSOME-RELEASING FACTOR 2, MITOCHONDRIAL"/>
    <property type="match status" value="1"/>
</dbReference>
<evidence type="ECO:0000313" key="6">
    <source>
        <dbReference type="Proteomes" id="UP000298381"/>
    </source>
</evidence>
<dbReference type="PANTHER" id="PTHR43261">
    <property type="entry name" value="TRANSLATION ELONGATION FACTOR G-RELATED"/>
    <property type="match status" value="1"/>
</dbReference>
<evidence type="ECO:0000256" key="3">
    <source>
        <dbReference type="ARBA" id="ARBA00023134"/>
    </source>
</evidence>
<dbReference type="OrthoDB" id="9804431at2"/>
<keyword evidence="6" id="KW-1185">Reference proteome</keyword>
<dbReference type="CDD" id="cd00881">
    <property type="entry name" value="GTP_translation_factor"/>
    <property type="match status" value="1"/>
</dbReference>
<dbReference type="EMBL" id="SRIB01000006">
    <property type="protein sequence ID" value="TFZ40187.1"/>
    <property type="molecule type" value="Genomic_DNA"/>
</dbReference>
<feature type="domain" description="Tr-type G" evidence="4">
    <location>
        <begin position="7"/>
        <end position="190"/>
    </location>
</feature>
<dbReference type="InterPro" id="IPR014721">
    <property type="entry name" value="Ribsml_uS5_D2-typ_fold_subgr"/>
</dbReference>
<evidence type="ECO:0000256" key="2">
    <source>
        <dbReference type="ARBA" id="ARBA00022917"/>
    </source>
</evidence>
<dbReference type="RefSeq" id="WP_135270960.1">
    <property type="nucleotide sequence ID" value="NZ_SRIB01000006.1"/>
</dbReference>
<proteinExistence type="predicted"/>
<dbReference type="SUPFAM" id="SSF52540">
    <property type="entry name" value="P-loop containing nucleoside triphosphate hydrolases"/>
    <property type="match status" value="1"/>
</dbReference>
<dbReference type="PROSITE" id="PS51722">
    <property type="entry name" value="G_TR_2"/>
    <property type="match status" value="1"/>
</dbReference>
<protein>
    <submittedName>
        <fullName evidence="5">GTP-binding protein</fullName>
    </submittedName>
</protein>
<evidence type="ECO:0000313" key="5">
    <source>
        <dbReference type="EMBL" id="TFZ40187.1"/>
    </source>
</evidence>
<dbReference type="GO" id="GO:0003924">
    <property type="term" value="F:GTPase activity"/>
    <property type="evidence" value="ECO:0007669"/>
    <property type="project" value="InterPro"/>
</dbReference>
<dbReference type="SUPFAM" id="SSF54211">
    <property type="entry name" value="Ribosomal protein S5 domain 2-like"/>
    <property type="match status" value="1"/>
</dbReference>
<dbReference type="SMART" id="SM00889">
    <property type="entry name" value="EFG_IV"/>
    <property type="match status" value="1"/>
</dbReference>
<dbReference type="GO" id="GO:0032790">
    <property type="term" value="P:ribosome disassembly"/>
    <property type="evidence" value="ECO:0007669"/>
    <property type="project" value="TreeGrafter"/>
</dbReference>
<gene>
    <name evidence="5" type="ORF">E4100_05075</name>
</gene>
<keyword evidence="2" id="KW-0648">Protein biosynthesis</keyword>
<reference evidence="5 6" key="1">
    <citation type="submission" date="2019-03" db="EMBL/GenBank/DDBJ databases">
        <title>Draft genome sequence data and analysis of a Fermenting Bacterium, Soehngenia longevitae strain 1933PT, isolated from petroleum reservoir in Azerbaijan.</title>
        <authorList>
            <person name="Grouzdev D.S."/>
            <person name="Bidzhieva S.K."/>
            <person name="Sokolova D.S."/>
            <person name="Tourova T.P."/>
            <person name="Poltaraus A.B."/>
            <person name="Nazina T.N."/>
        </authorList>
    </citation>
    <scope>NUCLEOTIDE SEQUENCE [LARGE SCALE GENOMIC DNA]</scope>
    <source>
        <strain evidence="5 6">1933P</strain>
    </source>
</reference>
<dbReference type="GO" id="GO:0006412">
    <property type="term" value="P:translation"/>
    <property type="evidence" value="ECO:0007669"/>
    <property type="project" value="UniProtKB-KW"/>
</dbReference>
<dbReference type="Gene3D" id="3.30.230.10">
    <property type="match status" value="1"/>
</dbReference>
<dbReference type="Proteomes" id="UP000298381">
    <property type="component" value="Unassembled WGS sequence"/>
</dbReference>
<organism evidence="5 6">
    <name type="scientific">Soehngenia longivitae</name>
    <dbReference type="NCBI Taxonomy" id="2562294"/>
    <lineage>
        <taxon>Bacteria</taxon>
        <taxon>Bacillati</taxon>
        <taxon>Bacillota</taxon>
        <taxon>Tissierellia</taxon>
        <taxon>Tissierellales</taxon>
        <taxon>Tissierellaceae</taxon>
        <taxon>Soehngenia</taxon>
    </lineage>
</organism>
<evidence type="ECO:0000259" key="4">
    <source>
        <dbReference type="PROSITE" id="PS51722"/>
    </source>
</evidence>
<dbReference type="AlphaFoldDB" id="A0A4Z0D3M7"/>
<dbReference type="InterPro" id="IPR005225">
    <property type="entry name" value="Small_GTP-bd"/>
</dbReference>
<comment type="caution">
    <text evidence="5">The sequence shown here is derived from an EMBL/GenBank/DDBJ whole genome shotgun (WGS) entry which is preliminary data.</text>
</comment>
<keyword evidence="1" id="KW-0547">Nucleotide-binding</keyword>
<dbReference type="InterPro" id="IPR020568">
    <property type="entry name" value="Ribosomal_Su5_D2-typ_SF"/>
</dbReference>
<sequence>MNGIKTIKTINIGIYGHVDSGKTTLTEAMLEYLGVITSSGTIKAGNTTVDNLEIERKRGITFKENTVSFYRNSNKYNLLDNPGHIDFINNVNITIKAIDLAIVVLACNQNNTLYIYEVIKLLKREKTPIILFINKIDLCDNLQEVEDKISTLQKNNYLDNVISIIYGSALNKLNISKIIDSIESFNVNNFIGGIYGLVYKVNHYSTGNEIYIRLFNQPLRIKQHININSRKIKLNNLFCINGTRLDNCEIVSANDIAVVKDIPNVAVGDIISENGYQFKINYFPNKLYTVGFKVYESHNKNYMKYFKMIELENNNFSIVSADNNVITCRVSGHLLIDYILWILKERFNILCETTKPKIALKETILEEVISEIRMFEEGNPYYASLKYKLVPIKGCNNIITFESKLNTSHFPNSYIIGAQEGIRNNIKVLGKKGNELTDVKFILLAAQIDSVASSPSDFRKLSPLVIKKCLSKTDTKVLEPHIKIYSGLDNPYQVLNSMKKAVYNGNNAEGYLALKDLDKFRDYVWKSIPIIDMQDILYL</sequence>
<dbReference type="InterPro" id="IPR027417">
    <property type="entry name" value="P-loop_NTPase"/>
</dbReference>
<dbReference type="Pfam" id="PF03764">
    <property type="entry name" value="EFG_IV"/>
    <property type="match status" value="1"/>
</dbReference>
<dbReference type="NCBIfam" id="TIGR00231">
    <property type="entry name" value="small_GTP"/>
    <property type="match status" value="1"/>
</dbReference>
<dbReference type="Pfam" id="PF00009">
    <property type="entry name" value="GTP_EFTU"/>
    <property type="match status" value="1"/>
</dbReference>
<evidence type="ECO:0000256" key="1">
    <source>
        <dbReference type="ARBA" id="ARBA00022741"/>
    </source>
</evidence>